<feature type="domain" description="Homeobox" evidence="3">
    <location>
        <begin position="9"/>
        <end position="22"/>
    </location>
</feature>
<feature type="DNA-binding region" description="Homeobox" evidence="1">
    <location>
        <begin position="11"/>
        <end position="23"/>
    </location>
</feature>
<accession>A0AAN8ZX46</accession>
<dbReference type="PROSITE" id="PS50071">
    <property type="entry name" value="HOMEOBOX_2"/>
    <property type="match status" value="1"/>
</dbReference>
<evidence type="ECO:0000259" key="3">
    <source>
        <dbReference type="PROSITE" id="PS50071"/>
    </source>
</evidence>
<dbReference type="AlphaFoldDB" id="A0AAN8ZX46"/>
<dbReference type="Proteomes" id="UP001381693">
    <property type="component" value="Unassembled WGS sequence"/>
</dbReference>
<comment type="caution">
    <text evidence="4">The sequence shown here is derived from an EMBL/GenBank/DDBJ whole genome shotgun (WGS) entry which is preliminary data.</text>
</comment>
<organism evidence="4 5">
    <name type="scientific">Halocaridina rubra</name>
    <name type="common">Hawaiian red shrimp</name>
    <dbReference type="NCBI Taxonomy" id="373956"/>
    <lineage>
        <taxon>Eukaryota</taxon>
        <taxon>Metazoa</taxon>
        <taxon>Ecdysozoa</taxon>
        <taxon>Arthropoda</taxon>
        <taxon>Crustacea</taxon>
        <taxon>Multicrustacea</taxon>
        <taxon>Malacostraca</taxon>
        <taxon>Eumalacostraca</taxon>
        <taxon>Eucarida</taxon>
        <taxon>Decapoda</taxon>
        <taxon>Pleocyemata</taxon>
        <taxon>Caridea</taxon>
        <taxon>Atyoidea</taxon>
        <taxon>Atyidae</taxon>
        <taxon>Halocaridina</taxon>
    </lineage>
</organism>
<dbReference type="EMBL" id="JAXCGZ010019090">
    <property type="protein sequence ID" value="KAK7066639.1"/>
    <property type="molecule type" value="Genomic_DNA"/>
</dbReference>
<protein>
    <recommendedName>
        <fullName evidence="3">Homeobox domain-containing protein</fullName>
    </recommendedName>
</protein>
<feature type="compositionally biased region" description="Basic and acidic residues" evidence="2">
    <location>
        <begin position="184"/>
        <end position="201"/>
    </location>
</feature>
<reference evidence="4 5" key="1">
    <citation type="submission" date="2023-11" db="EMBL/GenBank/DDBJ databases">
        <title>Halocaridina rubra genome assembly.</title>
        <authorList>
            <person name="Smith C."/>
        </authorList>
    </citation>
    <scope>NUCLEOTIDE SEQUENCE [LARGE SCALE GENOMIC DNA]</scope>
    <source>
        <strain evidence="4">EP-1</strain>
        <tissue evidence="4">Whole</tissue>
    </source>
</reference>
<keyword evidence="1" id="KW-0539">Nucleus</keyword>
<evidence type="ECO:0000256" key="1">
    <source>
        <dbReference type="PROSITE-ProRule" id="PRU00108"/>
    </source>
</evidence>
<dbReference type="CDD" id="cd00086">
    <property type="entry name" value="homeodomain"/>
    <property type="match status" value="1"/>
</dbReference>
<proteinExistence type="predicted"/>
<keyword evidence="1" id="KW-0371">Homeobox</keyword>
<feature type="compositionally biased region" description="Polar residues" evidence="2">
    <location>
        <begin position="174"/>
        <end position="183"/>
    </location>
</feature>
<feature type="region of interest" description="Disordered" evidence="2">
    <location>
        <begin position="45"/>
        <end position="115"/>
    </location>
</feature>
<dbReference type="GO" id="GO:0005634">
    <property type="term" value="C:nucleus"/>
    <property type="evidence" value="ECO:0007669"/>
    <property type="project" value="UniProtKB-SubCell"/>
</dbReference>
<dbReference type="InterPro" id="IPR001356">
    <property type="entry name" value="HD"/>
</dbReference>
<keyword evidence="1" id="KW-0238">DNA-binding</keyword>
<sequence>MDDEMLLKKVWFQNRRAKWRKQTRMQFVQDAWRLRYLGLSPPAWLTRSATPGGQTSPPSGRSQTSLPSPPLPLPPSTAAETPVGGDRTGERGGERTISSTPRPASPAASSPTDLSTADRLAVATSLGAAAASLRWRGEEHVGCLGPGLCPCLSHNPLHDHPLLPRLPLPLHLHNTQIGGSRPSSPEKRPSAALREPTEQNHNKPPKGNPSESDDNDEELTVTPESDDDDLTPTDLSATGSLNASLGK</sequence>
<evidence type="ECO:0000256" key="2">
    <source>
        <dbReference type="SAM" id="MobiDB-lite"/>
    </source>
</evidence>
<feature type="compositionally biased region" description="Polar residues" evidence="2">
    <location>
        <begin position="237"/>
        <end position="247"/>
    </location>
</feature>
<name>A0AAN8ZX46_HALRR</name>
<feature type="compositionally biased region" description="Acidic residues" evidence="2">
    <location>
        <begin position="211"/>
        <end position="231"/>
    </location>
</feature>
<dbReference type="GO" id="GO:0003677">
    <property type="term" value="F:DNA binding"/>
    <property type="evidence" value="ECO:0007669"/>
    <property type="project" value="UniProtKB-UniRule"/>
</dbReference>
<gene>
    <name evidence="4" type="ORF">SK128_012251</name>
</gene>
<comment type="subcellular location">
    <subcellularLocation>
        <location evidence="1">Nucleus</location>
    </subcellularLocation>
</comment>
<keyword evidence="5" id="KW-1185">Reference proteome</keyword>
<feature type="region of interest" description="Disordered" evidence="2">
    <location>
        <begin position="173"/>
        <end position="247"/>
    </location>
</feature>
<feature type="compositionally biased region" description="Polar residues" evidence="2">
    <location>
        <begin position="47"/>
        <end position="64"/>
    </location>
</feature>
<evidence type="ECO:0000313" key="4">
    <source>
        <dbReference type="EMBL" id="KAK7066639.1"/>
    </source>
</evidence>
<evidence type="ECO:0000313" key="5">
    <source>
        <dbReference type="Proteomes" id="UP001381693"/>
    </source>
</evidence>
<feature type="compositionally biased region" description="Low complexity" evidence="2">
    <location>
        <begin position="95"/>
        <end position="115"/>
    </location>
</feature>